<dbReference type="CDD" id="cd09627">
    <property type="entry name" value="DOMON_murB_like"/>
    <property type="match status" value="1"/>
</dbReference>
<name>A0AA95KFU0_9GAMM</name>
<reference evidence="1" key="1">
    <citation type="journal article" date="2023" name="Int. J. Mol. Sci.">
        <title>Metagenomics Revealed a New Genus 'Candidatus Thiocaldithrix dubininis' gen. nov., sp. nov. and a New Species 'Candidatus Thiothrix putei' sp. nov. in the Family Thiotrichaceae, Some Members of Which Have Traits of Both Na+- and H+-Motive Energetics.</title>
        <authorList>
            <person name="Ravin N.V."/>
            <person name="Muntyan M.S."/>
            <person name="Smolyakov D.D."/>
            <person name="Rudenko T.S."/>
            <person name="Beletsky A.V."/>
            <person name="Mardanov A.V."/>
            <person name="Grabovich M.Y."/>
        </authorList>
    </citation>
    <scope>NUCLEOTIDE SEQUENCE</scope>
    <source>
        <strain evidence="1">GKL-01</strain>
    </source>
</reference>
<dbReference type="AlphaFoldDB" id="A0AA95KFU0"/>
<accession>A0AA95KFU0</accession>
<dbReference type="KEGG" id="tdu:QJT80_05895"/>
<dbReference type="Proteomes" id="UP001300672">
    <property type="component" value="Chromosome"/>
</dbReference>
<sequence length="180" mass="20155">MPKYFLMAHPHTPELRVQQLNGEVTHLANGDWQFQYRLHGNLTDLKLPAPSQAKAQDGLWQHTCFEAFVQVQGVAAYYEFNFSPSSEWAAYAFTAYRERDLSWQASASPCIQTEYVNDAQLVLTATIPAALLPAKASDQGWRIGLTAVLEDNQGHKSYWALSHVATNPDFHQAASFIATL</sequence>
<dbReference type="Gene3D" id="2.60.40.1190">
    <property type="match status" value="1"/>
</dbReference>
<protein>
    <submittedName>
        <fullName evidence="1">DOMON-like domain-containing protein</fullName>
    </submittedName>
</protein>
<dbReference type="EMBL" id="CP124755">
    <property type="protein sequence ID" value="WGZ92009.1"/>
    <property type="molecule type" value="Genomic_DNA"/>
</dbReference>
<organism evidence="1">
    <name type="scientific">Candidatus Thiocaldithrix dubininis</name>
    <dbReference type="NCBI Taxonomy" id="3080823"/>
    <lineage>
        <taxon>Bacteria</taxon>
        <taxon>Pseudomonadati</taxon>
        <taxon>Pseudomonadota</taxon>
        <taxon>Gammaproteobacteria</taxon>
        <taxon>Thiotrichales</taxon>
        <taxon>Thiotrichaceae</taxon>
        <taxon>Candidatus Thiocaldithrix</taxon>
    </lineage>
</organism>
<gene>
    <name evidence="1" type="ORF">QJT80_05895</name>
</gene>
<reference evidence="1" key="2">
    <citation type="submission" date="2023-04" db="EMBL/GenBank/DDBJ databases">
        <authorList>
            <person name="Beletskiy A.V."/>
            <person name="Mardanov A.V."/>
            <person name="Ravin N.V."/>
        </authorList>
    </citation>
    <scope>NUCLEOTIDE SEQUENCE</scope>
    <source>
        <strain evidence="1">GKL-01</strain>
    </source>
</reference>
<proteinExistence type="predicted"/>
<evidence type="ECO:0000313" key="1">
    <source>
        <dbReference type="EMBL" id="WGZ92009.1"/>
    </source>
</evidence>